<keyword evidence="5" id="KW-0067">ATP-binding</keyword>
<dbReference type="PIRSF" id="PIRSF000535">
    <property type="entry name" value="1PFK/6PFK/LacC"/>
    <property type="match status" value="1"/>
</dbReference>
<sequence length="328" mass="34424">MTQEPWLCVVAPTSMLMIEIERPEDIAADIAADITADGTARGADDRAEIHVHRGGQGLWVATMARALDARVSVCGPFGGETGDILQQIARDDGMEVIAVDYAEGSAALVHDRRSGEREEIARMPAAPLRRHETDELFGAALVTGTEADVCVLTGAQPADVLAAEFFGRLTHDLLVGGVTVVADLSGEAALRVIEQGPAVLKMAHDEVIAAGLAEEDTVSALRVAGQRLVEQGVGTVVVSRADQPALVVHDASAWLVHTPSLSSVDHRGAGDSMTAGIAVGLARGLSVLEAVRLGAAAGTLNITRRGLGTGRREQIERFSDQVQIEELD</sequence>
<evidence type="ECO:0000313" key="9">
    <source>
        <dbReference type="Proteomes" id="UP001056455"/>
    </source>
</evidence>
<dbReference type="EMBL" id="CP099489">
    <property type="protein sequence ID" value="USQ80187.1"/>
    <property type="molecule type" value="Genomic_DNA"/>
</dbReference>
<accession>A0ABY4YVJ8</accession>
<protein>
    <submittedName>
        <fullName evidence="8">PfkB family carbohydrate kinase</fullName>
    </submittedName>
</protein>
<keyword evidence="3" id="KW-0547">Nucleotide-binding</keyword>
<evidence type="ECO:0000313" key="8">
    <source>
        <dbReference type="EMBL" id="USQ80187.1"/>
    </source>
</evidence>
<dbReference type="RefSeq" id="WP_252593563.1">
    <property type="nucleotide sequence ID" value="NZ_CP099489.1"/>
</dbReference>
<comment type="similarity">
    <text evidence="1">Belongs to the carbohydrate kinase PfkB family.</text>
</comment>
<evidence type="ECO:0000256" key="2">
    <source>
        <dbReference type="ARBA" id="ARBA00022679"/>
    </source>
</evidence>
<evidence type="ECO:0000259" key="7">
    <source>
        <dbReference type="Pfam" id="PF00294"/>
    </source>
</evidence>
<evidence type="ECO:0000256" key="6">
    <source>
        <dbReference type="PIRNR" id="PIRNR000535"/>
    </source>
</evidence>
<keyword evidence="4 8" id="KW-0418">Kinase</keyword>
<dbReference type="InterPro" id="IPR029056">
    <property type="entry name" value="Ribokinase-like"/>
</dbReference>
<evidence type="ECO:0000256" key="3">
    <source>
        <dbReference type="ARBA" id="ARBA00022741"/>
    </source>
</evidence>
<organism evidence="8 9">
    <name type="scientific">Ornithinimicrobium faecis</name>
    <dbReference type="NCBI Taxonomy" id="2934158"/>
    <lineage>
        <taxon>Bacteria</taxon>
        <taxon>Bacillati</taxon>
        <taxon>Actinomycetota</taxon>
        <taxon>Actinomycetes</taxon>
        <taxon>Micrococcales</taxon>
        <taxon>Ornithinimicrobiaceae</taxon>
        <taxon>Ornithinimicrobium</taxon>
    </lineage>
</organism>
<dbReference type="GO" id="GO:0016301">
    <property type="term" value="F:kinase activity"/>
    <property type="evidence" value="ECO:0007669"/>
    <property type="project" value="UniProtKB-KW"/>
</dbReference>
<name>A0ABY4YVJ8_9MICO</name>
<keyword evidence="2 6" id="KW-0808">Transferase</keyword>
<feature type="domain" description="Carbohydrate kinase PfkB" evidence="7">
    <location>
        <begin position="45"/>
        <end position="309"/>
    </location>
</feature>
<dbReference type="Gene3D" id="3.40.1190.20">
    <property type="match status" value="1"/>
</dbReference>
<dbReference type="PANTHER" id="PTHR46566">
    <property type="entry name" value="1-PHOSPHOFRUCTOKINASE-RELATED"/>
    <property type="match status" value="1"/>
</dbReference>
<dbReference type="PANTHER" id="PTHR46566:SF2">
    <property type="entry name" value="ATP-DEPENDENT 6-PHOSPHOFRUCTOKINASE ISOZYME 2"/>
    <property type="match status" value="1"/>
</dbReference>
<evidence type="ECO:0000256" key="4">
    <source>
        <dbReference type="ARBA" id="ARBA00022777"/>
    </source>
</evidence>
<keyword evidence="9" id="KW-1185">Reference proteome</keyword>
<evidence type="ECO:0000256" key="1">
    <source>
        <dbReference type="ARBA" id="ARBA00010688"/>
    </source>
</evidence>
<proteinExistence type="inferred from homology"/>
<dbReference type="InterPro" id="IPR011611">
    <property type="entry name" value="PfkB_dom"/>
</dbReference>
<dbReference type="Proteomes" id="UP001056455">
    <property type="component" value="Chromosome"/>
</dbReference>
<dbReference type="Pfam" id="PF00294">
    <property type="entry name" value="PfkB"/>
    <property type="match status" value="1"/>
</dbReference>
<gene>
    <name evidence="8" type="ORF">NF556_00550</name>
</gene>
<reference evidence="8" key="1">
    <citation type="submission" date="2022-06" db="EMBL/GenBank/DDBJ databases">
        <title>Ornithinimicrobium HY1793.</title>
        <authorList>
            <person name="Huang Y."/>
        </authorList>
    </citation>
    <scope>NUCLEOTIDE SEQUENCE</scope>
    <source>
        <strain evidence="8">HY1793</strain>
    </source>
</reference>
<dbReference type="InterPro" id="IPR017583">
    <property type="entry name" value="Tagatose/fructose_Pkinase"/>
</dbReference>
<dbReference type="SUPFAM" id="SSF53613">
    <property type="entry name" value="Ribokinase-like"/>
    <property type="match status" value="1"/>
</dbReference>
<evidence type="ECO:0000256" key="5">
    <source>
        <dbReference type="ARBA" id="ARBA00022840"/>
    </source>
</evidence>